<reference evidence="4" key="2">
    <citation type="submission" date="2023-05" db="EMBL/GenBank/DDBJ databases">
        <authorList>
            <consortium name="Lawrence Berkeley National Laboratory"/>
            <person name="Steindorff A."/>
            <person name="Hensen N."/>
            <person name="Bonometti L."/>
            <person name="Westerberg I."/>
            <person name="Brannstrom I.O."/>
            <person name="Guillou S."/>
            <person name="Cros-Aarteil S."/>
            <person name="Calhoun S."/>
            <person name="Haridas S."/>
            <person name="Kuo A."/>
            <person name="Mondo S."/>
            <person name="Pangilinan J."/>
            <person name="Riley R."/>
            <person name="Labutti K."/>
            <person name="Andreopoulos B."/>
            <person name="Lipzen A."/>
            <person name="Chen C."/>
            <person name="Yanf M."/>
            <person name="Daum C."/>
            <person name="Ng V."/>
            <person name="Clum A."/>
            <person name="Ohm R."/>
            <person name="Martin F."/>
            <person name="Silar P."/>
            <person name="Natvig D."/>
            <person name="Lalanne C."/>
            <person name="Gautier V."/>
            <person name="Ament-Velasquez S.L."/>
            <person name="Kruys A."/>
            <person name="Hutchinson M.I."/>
            <person name="Powell A.J."/>
            <person name="Barry K."/>
            <person name="Miller A.N."/>
            <person name="Grigoriev I.V."/>
            <person name="Debuchy R."/>
            <person name="Gladieux P."/>
            <person name="Thoren M.H."/>
            <person name="Johannesson H."/>
        </authorList>
    </citation>
    <scope>NUCLEOTIDE SEQUENCE</scope>
    <source>
        <strain evidence="4">CBS 990.96</strain>
    </source>
</reference>
<comment type="caution">
    <text evidence="4">The sequence shown here is derived from an EMBL/GenBank/DDBJ whole genome shotgun (WGS) entry which is preliminary data.</text>
</comment>
<evidence type="ECO:0000313" key="5">
    <source>
        <dbReference type="Proteomes" id="UP001301958"/>
    </source>
</evidence>
<keyword evidence="2" id="KW-0812">Transmembrane</keyword>
<feature type="chain" id="PRO_5042824034" evidence="3">
    <location>
        <begin position="23"/>
        <end position="302"/>
    </location>
</feature>
<evidence type="ECO:0000313" key="4">
    <source>
        <dbReference type="EMBL" id="KAK4231179.1"/>
    </source>
</evidence>
<reference evidence="4" key="1">
    <citation type="journal article" date="2023" name="Mol. Phylogenet. Evol.">
        <title>Genome-scale phylogeny and comparative genomics of the fungal order Sordariales.</title>
        <authorList>
            <person name="Hensen N."/>
            <person name="Bonometti L."/>
            <person name="Westerberg I."/>
            <person name="Brannstrom I.O."/>
            <person name="Guillou S."/>
            <person name="Cros-Aarteil S."/>
            <person name="Calhoun S."/>
            <person name="Haridas S."/>
            <person name="Kuo A."/>
            <person name="Mondo S."/>
            <person name="Pangilinan J."/>
            <person name="Riley R."/>
            <person name="LaButti K."/>
            <person name="Andreopoulos B."/>
            <person name="Lipzen A."/>
            <person name="Chen C."/>
            <person name="Yan M."/>
            <person name="Daum C."/>
            <person name="Ng V."/>
            <person name="Clum A."/>
            <person name="Steindorff A."/>
            <person name="Ohm R.A."/>
            <person name="Martin F."/>
            <person name="Silar P."/>
            <person name="Natvig D.O."/>
            <person name="Lalanne C."/>
            <person name="Gautier V."/>
            <person name="Ament-Velasquez S.L."/>
            <person name="Kruys A."/>
            <person name="Hutchinson M.I."/>
            <person name="Powell A.J."/>
            <person name="Barry K."/>
            <person name="Miller A.N."/>
            <person name="Grigoriev I.V."/>
            <person name="Debuchy R."/>
            <person name="Gladieux P."/>
            <person name="Hiltunen Thoren M."/>
            <person name="Johannesson H."/>
        </authorList>
    </citation>
    <scope>NUCLEOTIDE SEQUENCE</scope>
    <source>
        <strain evidence="4">CBS 990.96</strain>
    </source>
</reference>
<keyword evidence="2" id="KW-1133">Transmembrane helix</keyword>
<feature type="transmembrane region" description="Helical" evidence="2">
    <location>
        <begin position="207"/>
        <end position="229"/>
    </location>
</feature>
<keyword evidence="3" id="KW-0732">Signal</keyword>
<dbReference type="AlphaFoldDB" id="A0AAN7BWZ7"/>
<evidence type="ECO:0000256" key="3">
    <source>
        <dbReference type="SAM" id="SignalP"/>
    </source>
</evidence>
<name>A0AAN7BWZ7_9PEZI</name>
<keyword evidence="5" id="KW-1185">Reference proteome</keyword>
<dbReference type="Proteomes" id="UP001301958">
    <property type="component" value="Unassembled WGS sequence"/>
</dbReference>
<evidence type="ECO:0000256" key="1">
    <source>
        <dbReference type="SAM" id="MobiDB-lite"/>
    </source>
</evidence>
<gene>
    <name evidence="4" type="ORF">QBC38DRAFT_260731</name>
</gene>
<feature type="region of interest" description="Disordered" evidence="1">
    <location>
        <begin position="266"/>
        <end position="302"/>
    </location>
</feature>
<dbReference type="InterPro" id="IPR028000">
    <property type="entry name" value="Pma1"/>
</dbReference>
<dbReference type="EMBL" id="MU865294">
    <property type="protein sequence ID" value="KAK4231179.1"/>
    <property type="molecule type" value="Genomic_DNA"/>
</dbReference>
<keyword evidence="2" id="KW-0472">Membrane</keyword>
<accession>A0AAN7BWZ7</accession>
<evidence type="ECO:0000256" key="2">
    <source>
        <dbReference type="SAM" id="Phobius"/>
    </source>
</evidence>
<organism evidence="4 5">
    <name type="scientific">Podospora fimiseda</name>
    <dbReference type="NCBI Taxonomy" id="252190"/>
    <lineage>
        <taxon>Eukaryota</taxon>
        <taxon>Fungi</taxon>
        <taxon>Dikarya</taxon>
        <taxon>Ascomycota</taxon>
        <taxon>Pezizomycotina</taxon>
        <taxon>Sordariomycetes</taxon>
        <taxon>Sordariomycetidae</taxon>
        <taxon>Sordariales</taxon>
        <taxon>Podosporaceae</taxon>
        <taxon>Podospora</taxon>
    </lineage>
</organism>
<proteinExistence type="predicted"/>
<feature type="signal peptide" evidence="3">
    <location>
        <begin position="1"/>
        <end position="22"/>
    </location>
</feature>
<sequence>MRSPKLMITAAAWLALSGTSLAFPSLERFLPRQAEDPTTTTTAAAAAAAIDTTPTPTPETHKHEGHEFAMCTNPSEEIKPFCLPKDNETIVPNAIKFITWDPTFFPGVNHTVKLLGFYVTPDSDTEQAFDSGPLDSGWGFYQWDINQKLLRGKKGDKYKTTTVTIRLAAMPKDGSGPAKWFQGPTVTLTKKKKSTNEKKPHGPDDQALYIAMPIIFVAIVLVVGSVLCCNRQHRKVMLGGVKIGGKSRGSARLERAAKKHREQYIRLMDQQESGRSPIVGFRDSEEWEEEPSSSSRKKGKKA</sequence>
<protein>
    <submittedName>
        <fullName evidence="4">Uncharacterized protein</fullName>
    </submittedName>
</protein>
<dbReference type="Pfam" id="PF14610">
    <property type="entry name" value="Psg1"/>
    <property type="match status" value="1"/>
</dbReference>